<dbReference type="PROSITE" id="PS00107">
    <property type="entry name" value="PROTEIN_KINASE_ATP"/>
    <property type="match status" value="1"/>
</dbReference>
<dbReference type="InterPro" id="IPR000719">
    <property type="entry name" value="Prot_kinase_dom"/>
</dbReference>
<dbReference type="GO" id="GO:0005524">
    <property type="term" value="F:ATP binding"/>
    <property type="evidence" value="ECO:0007669"/>
    <property type="project" value="UniProtKB-UniRule"/>
</dbReference>
<feature type="transmembrane region" description="Helical" evidence="13">
    <location>
        <begin position="206"/>
        <end position="228"/>
    </location>
</feature>
<dbReference type="PANTHER" id="PTHR27002:SF616">
    <property type="entry name" value="RECEPTOR-LIKE SERINE_THREONINE-PROTEIN KINASE"/>
    <property type="match status" value="1"/>
</dbReference>
<keyword evidence="17" id="KW-1185">Reference proteome</keyword>
<evidence type="ECO:0000256" key="4">
    <source>
        <dbReference type="ARBA" id="ARBA00022729"/>
    </source>
</evidence>
<evidence type="ECO:0000256" key="11">
    <source>
        <dbReference type="ARBA" id="ARBA00048679"/>
    </source>
</evidence>
<keyword evidence="13" id="KW-0472">Membrane</keyword>
<reference evidence="17" key="2">
    <citation type="submission" date="2019-10" db="EMBL/GenBank/DDBJ databases">
        <title>A de novo genome assembly of a pear dwarfing rootstock.</title>
        <authorList>
            <person name="Wang F."/>
            <person name="Wang J."/>
            <person name="Li S."/>
            <person name="Zhang Y."/>
            <person name="Fang M."/>
            <person name="Ma L."/>
            <person name="Zhao Y."/>
            <person name="Jiang S."/>
        </authorList>
    </citation>
    <scope>NUCLEOTIDE SEQUENCE [LARGE SCALE GENOMIC DNA]</scope>
</reference>
<evidence type="ECO:0000259" key="14">
    <source>
        <dbReference type="PROSITE" id="PS50011"/>
    </source>
</evidence>
<dbReference type="Proteomes" id="UP000327157">
    <property type="component" value="Chromosome 3"/>
</dbReference>
<dbReference type="GO" id="GO:0048544">
    <property type="term" value="P:recognition of pollen"/>
    <property type="evidence" value="ECO:0007669"/>
    <property type="project" value="InterPro"/>
</dbReference>
<feature type="binding site" evidence="12">
    <location>
        <position position="300"/>
    </location>
    <ligand>
        <name>ATP</name>
        <dbReference type="ChEBI" id="CHEBI:30616"/>
    </ligand>
</feature>
<dbReference type="Gene3D" id="1.10.510.10">
    <property type="entry name" value="Transferase(Phosphotransferase) domain 1"/>
    <property type="match status" value="1"/>
</dbReference>
<dbReference type="CDD" id="cd14066">
    <property type="entry name" value="STKc_IRAK"/>
    <property type="match status" value="1"/>
</dbReference>
<name>A0A5N5GRE3_9ROSA</name>
<evidence type="ECO:0000256" key="12">
    <source>
        <dbReference type="PROSITE-ProRule" id="PRU10141"/>
    </source>
</evidence>
<dbReference type="InterPro" id="IPR001245">
    <property type="entry name" value="Ser-Thr/Tyr_kinase_cat_dom"/>
</dbReference>
<dbReference type="PANTHER" id="PTHR27002">
    <property type="entry name" value="RECEPTOR-LIKE SERINE/THREONINE-PROTEIN KINASE SD1-8"/>
    <property type="match status" value="1"/>
</dbReference>
<organism evidence="16 17">
    <name type="scientific">Pyrus ussuriensis x Pyrus communis</name>
    <dbReference type="NCBI Taxonomy" id="2448454"/>
    <lineage>
        <taxon>Eukaryota</taxon>
        <taxon>Viridiplantae</taxon>
        <taxon>Streptophyta</taxon>
        <taxon>Embryophyta</taxon>
        <taxon>Tracheophyta</taxon>
        <taxon>Spermatophyta</taxon>
        <taxon>Magnoliopsida</taxon>
        <taxon>eudicotyledons</taxon>
        <taxon>Gunneridae</taxon>
        <taxon>Pentapetalae</taxon>
        <taxon>rosids</taxon>
        <taxon>fabids</taxon>
        <taxon>Rosales</taxon>
        <taxon>Rosaceae</taxon>
        <taxon>Amygdaloideae</taxon>
        <taxon>Maleae</taxon>
        <taxon>Pyrus</taxon>
    </lineage>
</organism>
<evidence type="ECO:0000259" key="15">
    <source>
        <dbReference type="PROSITE" id="PS50948"/>
    </source>
</evidence>
<dbReference type="InterPro" id="IPR011009">
    <property type="entry name" value="Kinase-like_dom_sf"/>
</dbReference>
<evidence type="ECO:0000313" key="16">
    <source>
        <dbReference type="EMBL" id="KAB2615780.1"/>
    </source>
</evidence>
<evidence type="ECO:0000256" key="2">
    <source>
        <dbReference type="ARBA" id="ARBA00022527"/>
    </source>
</evidence>
<dbReference type="CDD" id="cd01098">
    <property type="entry name" value="PAN_AP_plant"/>
    <property type="match status" value="1"/>
</dbReference>
<evidence type="ECO:0000256" key="6">
    <source>
        <dbReference type="ARBA" id="ARBA00022777"/>
    </source>
</evidence>
<keyword evidence="3" id="KW-0808">Transferase</keyword>
<dbReference type="OrthoDB" id="4062651at2759"/>
<dbReference type="InterPro" id="IPR008271">
    <property type="entry name" value="Ser/Thr_kinase_AS"/>
</dbReference>
<dbReference type="SMART" id="SM00473">
    <property type="entry name" value="PAN_AP"/>
    <property type="match status" value="1"/>
</dbReference>
<evidence type="ECO:0000256" key="3">
    <source>
        <dbReference type="ARBA" id="ARBA00022679"/>
    </source>
</evidence>
<dbReference type="PROSITE" id="PS50011">
    <property type="entry name" value="PROTEIN_KINASE_DOM"/>
    <property type="match status" value="1"/>
</dbReference>
<evidence type="ECO:0000256" key="13">
    <source>
        <dbReference type="SAM" id="Phobius"/>
    </source>
</evidence>
<dbReference type="Pfam" id="PF07714">
    <property type="entry name" value="PK_Tyr_Ser-Thr"/>
    <property type="match status" value="1"/>
</dbReference>
<evidence type="ECO:0000313" key="17">
    <source>
        <dbReference type="Proteomes" id="UP000327157"/>
    </source>
</evidence>
<comment type="catalytic activity">
    <reaction evidence="11">
        <text>L-seryl-[protein] + ATP = O-phospho-L-seryl-[protein] + ADP + H(+)</text>
        <dbReference type="Rhea" id="RHEA:17989"/>
        <dbReference type="Rhea" id="RHEA-COMP:9863"/>
        <dbReference type="Rhea" id="RHEA-COMP:11604"/>
        <dbReference type="ChEBI" id="CHEBI:15378"/>
        <dbReference type="ChEBI" id="CHEBI:29999"/>
        <dbReference type="ChEBI" id="CHEBI:30616"/>
        <dbReference type="ChEBI" id="CHEBI:83421"/>
        <dbReference type="ChEBI" id="CHEBI:456216"/>
        <dbReference type="EC" id="2.7.11.1"/>
    </reaction>
</comment>
<dbReference type="PROSITE" id="PS00108">
    <property type="entry name" value="PROTEIN_KINASE_ST"/>
    <property type="match status" value="1"/>
</dbReference>
<accession>A0A5N5GRE3</accession>
<proteinExistence type="predicted"/>
<keyword evidence="4" id="KW-0732">Signal</keyword>
<protein>
    <recommendedName>
        <fullName evidence="1">non-specific serine/threonine protein kinase</fullName>
        <ecNumber evidence="1">2.7.11.1</ecNumber>
    </recommendedName>
</protein>
<evidence type="ECO:0000256" key="8">
    <source>
        <dbReference type="ARBA" id="ARBA00023157"/>
    </source>
</evidence>
<dbReference type="InterPro" id="IPR003609">
    <property type="entry name" value="Pan_app"/>
</dbReference>
<dbReference type="Pfam" id="PF00954">
    <property type="entry name" value="S_locus_glycop"/>
    <property type="match status" value="1"/>
</dbReference>
<dbReference type="GO" id="GO:0005886">
    <property type="term" value="C:plasma membrane"/>
    <property type="evidence" value="ECO:0007669"/>
    <property type="project" value="TreeGrafter"/>
</dbReference>
<evidence type="ECO:0000256" key="7">
    <source>
        <dbReference type="ARBA" id="ARBA00022840"/>
    </source>
</evidence>
<keyword evidence="8" id="KW-1015">Disulfide bond</keyword>
<dbReference type="InterPro" id="IPR017441">
    <property type="entry name" value="Protein_kinase_ATP_BS"/>
</dbReference>
<evidence type="ECO:0000256" key="10">
    <source>
        <dbReference type="ARBA" id="ARBA00047899"/>
    </source>
</evidence>
<dbReference type="Gene3D" id="3.30.200.20">
    <property type="entry name" value="Phosphorylase Kinase, domain 1"/>
    <property type="match status" value="1"/>
</dbReference>
<dbReference type="FunFam" id="3.30.200.20:FF:000195">
    <property type="entry name" value="G-type lectin S-receptor-like serine/threonine-protein kinase"/>
    <property type="match status" value="1"/>
</dbReference>
<keyword evidence="9" id="KW-0325">Glycoprotein</keyword>
<keyword evidence="13" id="KW-1133">Transmembrane helix</keyword>
<feature type="domain" description="Protein kinase" evidence="14">
    <location>
        <begin position="272"/>
        <end position="549"/>
    </location>
</feature>
<dbReference type="FunFam" id="1.10.510.10:FF:000060">
    <property type="entry name" value="G-type lectin S-receptor-like serine/threonine-protein kinase"/>
    <property type="match status" value="1"/>
</dbReference>
<evidence type="ECO:0000256" key="1">
    <source>
        <dbReference type="ARBA" id="ARBA00012513"/>
    </source>
</evidence>
<keyword evidence="7 12" id="KW-0067">ATP-binding</keyword>
<dbReference type="GO" id="GO:0004674">
    <property type="term" value="F:protein serine/threonine kinase activity"/>
    <property type="evidence" value="ECO:0007669"/>
    <property type="project" value="UniProtKB-KW"/>
</dbReference>
<comment type="catalytic activity">
    <reaction evidence="10">
        <text>L-threonyl-[protein] + ATP = O-phospho-L-threonyl-[protein] + ADP + H(+)</text>
        <dbReference type="Rhea" id="RHEA:46608"/>
        <dbReference type="Rhea" id="RHEA-COMP:11060"/>
        <dbReference type="Rhea" id="RHEA-COMP:11605"/>
        <dbReference type="ChEBI" id="CHEBI:15378"/>
        <dbReference type="ChEBI" id="CHEBI:30013"/>
        <dbReference type="ChEBI" id="CHEBI:30616"/>
        <dbReference type="ChEBI" id="CHEBI:61977"/>
        <dbReference type="ChEBI" id="CHEBI:456216"/>
        <dbReference type="EC" id="2.7.11.1"/>
    </reaction>
</comment>
<dbReference type="EMBL" id="SMOL01000402">
    <property type="protein sequence ID" value="KAB2615780.1"/>
    <property type="molecule type" value="Genomic_DNA"/>
</dbReference>
<dbReference type="PROSITE" id="PS50948">
    <property type="entry name" value="PAN"/>
    <property type="match status" value="1"/>
</dbReference>
<dbReference type="AlphaFoldDB" id="A0A5N5GRE3"/>
<dbReference type="Pfam" id="PF08276">
    <property type="entry name" value="PAN_2"/>
    <property type="match status" value="1"/>
</dbReference>
<dbReference type="SMART" id="SM00220">
    <property type="entry name" value="S_TKc"/>
    <property type="match status" value="1"/>
</dbReference>
<reference evidence="16 17" key="3">
    <citation type="submission" date="2019-11" db="EMBL/GenBank/DDBJ databases">
        <title>A de novo genome assembly of a pear dwarfing rootstock.</title>
        <authorList>
            <person name="Wang F."/>
            <person name="Wang J."/>
            <person name="Li S."/>
            <person name="Zhang Y."/>
            <person name="Fang M."/>
            <person name="Ma L."/>
            <person name="Zhao Y."/>
            <person name="Jiang S."/>
        </authorList>
    </citation>
    <scope>NUCLEOTIDE SEQUENCE [LARGE SCALE GENOMIC DNA]</scope>
    <source>
        <strain evidence="16">S2</strain>
        <tissue evidence="16">Leaf</tissue>
    </source>
</reference>
<gene>
    <name evidence="16" type="ORF">D8674_022368</name>
</gene>
<dbReference type="EC" id="2.7.11.1" evidence="1"/>
<dbReference type="SUPFAM" id="SSF56112">
    <property type="entry name" value="Protein kinase-like (PK-like)"/>
    <property type="match status" value="1"/>
</dbReference>
<feature type="domain" description="Apple" evidence="15">
    <location>
        <begin position="113"/>
        <end position="194"/>
    </location>
</feature>
<evidence type="ECO:0000256" key="5">
    <source>
        <dbReference type="ARBA" id="ARBA00022741"/>
    </source>
</evidence>
<sequence>MYICPTFYTFKTVLKPAASRGLHCLSEAITQSQTQSDGRFQLGFFKSGVYGSLLASASRDSCDNSIRCGPNGMCDISNSEVCSCLKGFQPKDPQNWDYADNSAGCVRVKPLMCQTRDVFFKYGGVKLPDATNSRVEQSRSVEECKASCLNNCSCIAYASSSVKGGGVDCTVWFGDLISLRQLTDSGQDLYVRILASESKNSSKTKIIAIAVSAVSIVLGIFLAVYYTYRRRQKFKEKLGKDGMMGQNTAGQKEDLELPLFSLSTLITATDNFSFNKKLGEGGFGSVYKGRLEDGQEMAVKRLSQSSGQGQAEFKNEVILIAKLQHRNLVKLIGCCIEGDEKLLIYEYMPNKSLDFYIFDQTQGRKLDWSRRFHIIRGIARGLLYLHQDSRLRIIHRDLKASNVLLDKDMNPKISDFGMARLFGGDQTEAVTKRVVGTYGYMAPEYAIDGHFSIKSDVFSFGILLLETLSGKRSRGFYDPNHNLNLIGHAWRLWKEGRSLELIDEYLTDSCSLSEVLRCIHVSLLCVQHLPEDRPTMSSVVLMLGGESALPQPKKPGFFIGNYSSSEAESSSKNEIFSLSGVKKETCSTIESSITVLEPR</sequence>
<keyword evidence="2" id="KW-0723">Serine/threonine-protein kinase</keyword>
<evidence type="ECO:0000256" key="9">
    <source>
        <dbReference type="ARBA" id="ARBA00023180"/>
    </source>
</evidence>
<reference evidence="16 17" key="1">
    <citation type="submission" date="2019-09" db="EMBL/GenBank/DDBJ databases">
        <authorList>
            <person name="Ou C."/>
        </authorList>
    </citation>
    <scope>NUCLEOTIDE SEQUENCE [LARGE SCALE GENOMIC DNA]</scope>
    <source>
        <strain evidence="16">S2</strain>
        <tissue evidence="16">Leaf</tissue>
    </source>
</reference>
<keyword evidence="6" id="KW-0418">Kinase</keyword>
<dbReference type="InterPro" id="IPR000858">
    <property type="entry name" value="S_locus_glycoprot_dom"/>
</dbReference>
<keyword evidence="13" id="KW-0812">Transmembrane</keyword>
<comment type="caution">
    <text evidence="16">The sequence shown here is derived from an EMBL/GenBank/DDBJ whole genome shotgun (WGS) entry which is preliminary data.</text>
</comment>
<keyword evidence="5 12" id="KW-0547">Nucleotide-binding</keyword>